<evidence type="ECO:0000259" key="2">
    <source>
        <dbReference type="Pfam" id="PF19808"/>
    </source>
</evidence>
<feature type="domain" description="DUF6291" evidence="2">
    <location>
        <begin position="60"/>
        <end position="125"/>
    </location>
</feature>
<sequence>MEGIARVQHPPLIRQGFFLSFHSYTKLTRSTLPTRPVRIRGLPQFFKKAKGDNRLRREQFTFYRSYYEAMKDLSVEECAKLLLAIAAYALDEEEPELSGSCSACFKLIRPTLDSGRNKAANRMNADEQTEIKPKSNGNKAKSNQNKPEQTEIKSEQTQTNRKEREYDSSSTHIPPLTDDELRRLRQEQQDVETAAKRVGLPVSAMSDYDTMDNLRAEHGADNLLKAIGRIQGAAEKCRSWRYVGGILRKEKTAGYTWAERAAESGGGTAGDAEQVLTRNPFALQSLKCREGVT</sequence>
<dbReference type="InterPro" id="IPR046258">
    <property type="entry name" value="DUF6291"/>
</dbReference>
<feature type="compositionally biased region" description="Polar residues" evidence="1">
    <location>
        <begin position="135"/>
        <end position="147"/>
    </location>
</feature>
<feature type="compositionally biased region" description="Basic and acidic residues" evidence="1">
    <location>
        <begin position="148"/>
        <end position="167"/>
    </location>
</feature>
<protein>
    <recommendedName>
        <fullName evidence="2">DUF6291 domain-containing protein</fullName>
    </recommendedName>
</protein>
<evidence type="ECO:0000313" key="3">
    <source>
        <dbReference type="EMBL" id="DAE21049.1"/>
    </source>
</evidence>
<evidence type="ECO:0000256" key="1">
    <source>
        <dbReference type="SAM" id="MobiDB-lite"/>
    </source>
</evidence>
<feature type="region of interest" description="Disordered" evidence="1">
    <location>
        <begin position="116"/>
        <end position="179"/>
    </location>
</feature>
<accession>A0A8S5QQH1</accession>
<dbReference type="EMBL" id="BK015706">
    <property type="protein sequence ID" value="DAE21049.1"/>
    <property type="molecule type" value="Genomic_DNA"/>
</dbReference>
<name>A0A8S5QQH1_9CAUD</name>
<organism evidence="3">
    <name type="scientific">Siphoviridae sp. ct8LX107</name>
    <dbReference type="NCBI Taxonomy" id="2826169"/>
    <lineage>
        <taxon>Viruses</taxon>
        <taxon>Duplodnaviria</taxon>
        <taxon>Heunggongvirae</taxon>
        <taxon>Uroviricota</taxon>
        <taxon>Caudoviricetes</taxon>
    </lineage>
</organism>
<dbReference type="Pfam" id="PF19808">
    <property type="entry name" value="DUF6291"/>
    <property type="match status" value="1"/>
</dbReference>
<proteinExistence type="predicted"/>
<reference evidence="3" key="1">
    <citation type="journal article" date="2021" name="Proc. Natl. Acad. Sci. U.S.A.">
        <title>A Catalog of Tens of Thousands of Viruses from Human Metagenomes Reveals Hidden Associations with Chronic Diseases.</title>
        <authorList>
            <person name="Tisza M.J."/>
            <person name="Buck C.B."/>
        </authorList>
    </citation>
    <scope>NUCLEOTIDE SEQUENCE</scope>
    <source>
        <strain evidence="3">Ct8LX107</strain>
    </source>
</reference>